<sequence>MTGGGELSSKLLAAVLLSSAAIAFGQSAGTGPNKVYIEQVGSNNTLSIEQVGGSNNVGGVAGGLQVASNNLSTLTPEAPSSSNYGTITGSSNTLIIGQQGNANSAQYNIQGNNNAYTSTVVGNSNQTKLTIGDQNNASNLRNTVTETITGNNNTSIQNLVGSDIVSTLSVGGSNNQITQDLLSSRGVSSITITGGNNVLFAQQTDAAGGNGHQLVQNITGDFNSITTQQQGTNDTTVNIATTGSHNAITVRTSSSSISAPLTSFGR</sequence>
<proteinExistence type="predicted"/>
<reference evidence="1" key="1">
    <citation type="submission" date="2020-05" db="EMBL/GenBank/DDBJ databases">
        <authorList>
            <person name="Chiriac C."/>
            <person name="Salcher M."/>
            <person name="Ghai R."/>
            <person name="Kavagutti S V."/>
        </authorList>
    </citation>
    <scope>NUCLEOTIDE SEQUENCE</scope>
</reference>
<accession>A0A6J5TAJ1</accession>
<name>A0A6J5TAJ1_9CAUD</name>
<organism evidence="1">
    <name type="scientific">uncultured Caudovirales phage</name>
    <dbReference type="NCBI Taxonomy" id="2100421"/>
    <lineage>
        <taxon>Viruses</taxon>
        <taxon>Duplodnaviria</taxon>
        <taxon>Heunggongvirae</taxon>
        <taxon>Uroviricota</taxon>
        <taxon>Caudoviricetes</taxon>
        <taxon>Peduoviridae</taxon>
        <taxon>Maltschvirus</taxon>
        <taxon>Maltschvirus maltsch</taxon>
    </lineage>
</organism>
<evidence type="ECO:0000313" key="1">
    <source>
        <dbReference type="EMBL" id="CAB4241813.1"/>
    </source>
</evidence>
<gene>
    <name evidence="1" type="ORF">UFOVP71_351</name>
</gene>
<dbReference type="EMBL" id="LR797824">
    <property type="protein sequence ID" value="CAB4241813.1"/>
    <property type="molecule type" value="Genomic_DNA"/>
</dbReference>
<protein>
    <submittedName>
        <fullName evidence="1">Curlin associated</fullName>
    </submittedName>
</protein>